<comment type="subcellular location">
    <subcellularLocation>
        <location evidence="1">Nucleus</location>
        <location evidence="1">Nucleoplasm</location>
    </subcellularLocation>
</comment>
<evidence type="ECO:0000256" key="7">
    <source>
        <dbReference type="ARBA" id="ARBA00023242"/>
    </source>
</evidence>
<dbReference type="SUPFAM" id="SSF57756">
    <property type="entry name" value="Retrovirus zinc finger-like domains"/>
    <property type="match status" value="1"/>
</dbReference>
<dbReference type="GO" id="GO:0005654">
    <property type="term" value="C:nucleoplasm"/>
    <property type="evidence" value="ECO:0007669"/>
    <property type="project" value="UniProtKB-SubCell"/>
</dbReference>
<proteinExistence type="inferred from homology"/>
<comment type="similarity">
    <text evidence="2">Belongs to the ZCCHC8 family.</text>
</comment>
<evidence type="ECO:0000256" key="2">
    <source>
        <dbReference type="ARBA" id="ARBA00007497"/>
    </source>
</evidence>
<feature type="compositionally biased region" description="Polar residues" evidence="12">
    <location>
        <begin position="642"/>
        <end position="656"/>
    </location>
</feature>
<evidence type="ECO:0000256" key="4">
    <source>
        <dbReference type="ARBA" id="ARBA00022723"/>
    </source>
</evidence>
<dbReference type="AlphaFoldDB" id="A0AAV7LQC1"/>
<dbReference type="InterPro" id="IPR052115">
    <property type="entry name" value="NEXT_complex_subunit_ZCCHC8"/>
</dbReference>
<protein>
    <recommendedName>
        <fullName evidence="3">Zinc finger CCHC domain-containing protein 8</fullName>
    </recommendedName>
    <alternativeName>
        <fullName evidence="8">TRAMP-like complex RNA-binding factor ZCCHC8</fullName>
    </alternativeName>
</protein>
<keyword evidence="4" id="KW-0479">Metal-binding</keyword>
<dbReference type="GO" id="GO:0003723">
    <property type="term" value="F:RNA binding"/>
    <property type="evidence" value="ECO:0007669"/>
    <property type="project" value="TreeGrafter"/>
</dbReference>
<evidence type="ECO:0000256" key="8">
    <source>
        <dbReference type="ARBA" id="ARBA00032546"/>
    </source>
</evidence>
<dbReference type="GO" id="GO:0008270">
    <property type="term" value="F:zinc ion binding"/>
    <property type="evidence" value="ECO:0007669"/>
    <property type="project" value="UniProtKB-KW"/>
</dbReference>
<dbReference type="SMART" id="SM00581">
    <property type="entry name" value="PSP"/>
    <property type="match status" value="1"/>
</dbReference>
<dbReference type="Pfam" id="PF00098">
    <property type="entry name" value="zf-CCHC"/>
    <property type="match status" value="1"/>
</dbReference>
<evidence type="ECO:0000256" key="11">
    <source>
        <dbReference type="SAM" id="Coils"/>
    </source>
</evidence>
<dbReference type="InterPro" id="IPR001878">
    <property type="entry name" value="Znf_CCHC"/>
</dbReference>
<dbReference type="InterPro" id="IPR006568">
    <property type="entry name" value="PSP_pro-rich"/>
</dbReference>
<reference evidence="14" key="1">
    <citation type="journal article" date="2022" name="bioRxiv">
        <title>Sequencing and chromosome-scale assembly of the giantPleurodeles waltlgenome.</title>
        <authorList>
            <person name="Brown T."/>
            <person name="Elewa A."/>
            <person name="Iarovenko S."/>
            <person name="Subramanian E."/>
            <person name="Araus A.J."/>
            <person name="Petzold A."/>
            <person name="Susuki M."/>
            <person name="Suzuki K.-i.T."/>
            <person name="Hayashi T."/>
            <person name="Toyoda A."/>
            <person name="Oliveira C."/>
            <person name="Osipova E."/>
            <person name="Leigh N.D."/>
            <person name="Simon A."/>
            <person name="Yun M.H."/>
        </authorList>
    </citation>
    <scope>NUCLEOTIDE SEQUENCE</scope>
    <source>
        <strain evidence="14">20211129_DDA</strain>
        <tissue evidence="14">Liver</tissue>
    </source>
</reference>
<comment type="caution">
    <text evidence="14">The sequence shown here is derived from an EMBL/GenBank/DDBJ whole genome shotgun (WGS) entry which is preliminary data.</text>
</comment>
<evidence type="ECO:0000259" key="13">
    <source>
        <dbReference type="PROSITE" id="PS50158"/>
    </source>
</evidence>
<feature type="non-terminal residue" evidence="14">
    <location>
        <position position="1"/>
    </location>
</feature>
<keyword evidence="15" id="KW-1185">Reference proteome</keyword>
<keyword evidence="5 10" id="KW-0863">Zinc-finger</keyword>
<evidence type="ECO:0000256" key="1">
    <source>
        <dbReference type="ARBA" id="ARBA00004642"/>
    </source>
</evidence>
<feature type="region of interest" description="Disordered" evidence="12">
    <location>
        <begin position="639"/>
        <end position="679"/>
    </location>
</feature>
<feature type="non-terminal residue" evidence="14">
    <location>
        <position position="720"/>
    </location>
</feature>
<dbReference type="Pfam" id="PF04046">
    <property type="entry name" value="PSP"/>
    <property type="match status" value="1"/>
</dbReference>
<dbReference type="CDD" id="cd14686">
    <property type="entry name" value="bZIP"/>
    <property type="match status" value="1"/>
</dbReference>
<evidence type="ECO:0000313" key="14">
    <source>
        <dbReference type="EMBL" id="KAJ1093203.1"/>
    </source>
</evidence>
<evidence type="ECO:0000256" key="9">
    <source>
        <dbReference type="ARBA" id="ARBA00045870"/>
    </source>
</evidence>
<feature type="compositionally biased region" description="Pro residues" evidence="12">
    <location>
        <begin position="468"/>
        <end position="516"/>
    </location>
</feature>
<dbReference type="PANTHER" id="PTHR13316:SF0">
    <property type="entry name" value="ZINC FINGER CCHC DOMAIN-CONTAINING PROTEIN 8"/>
    <property type="match status" value="1"/>
</dbReference>
<evidence type="ECO:0000256" key="3">
    <source>
        <dbReference type="ARBA" id="ARBA00022379"/>
    </source>
</evidence>
<dbReference type="EMBL" id="JANPWB010000015">
    <property type="protein sequence ID" value="KAJ1093203.1"/>
    <property type="molecule type" value="Genomic_DNA"/>
</dbReference>
<evidence type="ECO:0000313" key="15">
    <source>
        <dbReference type="Proteomes" id="UP001066276"/>
    </source>
</evidence>
<feature type="compositionally biased region" description="Polar residues" evidence="12">
    <location>
        <begin position="577"/>
        <end position="588"/>
    </location>
</feature>
<feature type="domain" description="CCHC-type" evidence="13">
    <location>
        <begin position="228"/>
        <end position="243"/>
    </location>
</feature>
<dbReference type="SMART" id="SM00343">
    <property type="entry name" value="ZnF_C2HC"/>
    <property type="match status" value="1"/>
</dbReference>
<feature type="compositionally biased region" description="Polar residues" evidence="12">
    <location>
        <begin position="664"/>
        <end position="679"/>
    </location>
</feature>
<dbReference type="Proteomes" id="UP001066276">
    <property type="component" value="Chromosome 11"/>
</dbReference>
<keyword evidence="7" id="KW-0539">Nucleus</keyword>
<dbReference type="Gene3D" id="4.10.60.10">
    <property type="entry name" value="Zinc finger, CCHC-type"/>
    <property type="match status" value="1"/>
</dbReference>
<feature type="region of interest" description="Disordered" evidence="12">
    <location>
        <begin position="407"/>
        <end position="609"/>
    </location>
</feature>
<sequence length="720" mass="79836">VSGSCKQKMAEVDFGDSELFEQLDDEPQKPVHIRFDELDDSLEESEGLRERVQQYEATIEDLKAENQELRRKLNILTRPSGLSMTDSKFDGPLLQILFMNSAISKQYHTDIEDFVTDLVNKYVQHETSKHEQTSFNVKPQPSSILLEEDDSKGISTMKKIKEAFRVVGSVLYFTNFCLDKLGQPLLDESPQLTEGWEVPKYHQMFTQIVSLEGQEVPQAKAKRPKAHCFNCGSEDHQLRDCPQPRDSASISAKRKAFMDACGEAGNQNHQQRYHAEELEERFARFKPGVISGELQEALGVSENHLPPFIYRMRQLGYPPGWLKDAEMENSGLSLYDGKDTSDGELEDGETFQKPTCISYDLSRLVNYPGFNTTAPRGCVDDYRMYGSIPMQSFHQKDVFANYLASTFPTQSPTMNSKRSSTSQSSPSEIKKQKTSGSIPSASPVDMEIDSDVEGPHTSQSCGGFRFQPPLPPGSPFIASPPPLPRGTPPSTPPNFTPRPPPTPTPPPLPKGTPPLTPADSPNAYDRPSLISQSKSSEMDDDTLTIEELEEQQRLIWAALEQSESTNSDSDAPADTPVTVNSVASSSGRSDLDSAPDGRPSSEETMAVKQVPGVCIQVYKTELPKHNPKIEQFLHSIMDEETASNPDSELTAENGSETKVCAENGQKNDPGETTTDAESSNVIVPDRSKFAVGITPFEYDNMAESTGLYLRLREVLKNSPR</sequence>
<evidence type="ECO:0000256" key="5">
    <source>
        <dbReference type="ARBA" id="ARBA00022771"/>
    </source>
</evidence>
<evidence type="ECO:0000256" key="10">
    <source>
        <dbReference type="PROSITE-ProRule" id="PRU00047"/>
    </source>
</evidence>
<comment type="function">
    <text evidence="9">Scaffolding subunit of the trimeric nuclear exosome targeting (NEXT) complex that is involved in the surveillance and turnover of aberrant transcripts and non-coding RNAs. NEXT functions as an RNA exosome cofactor that directs a subset of non-coding short-lived RNAs for exosomal degradation. May be involved in pre-mRNA splicing. It is required for 3'-end maturation of telomerase RNA component (TERC), TERC 3'-end targeting to the nuclear RNA exosome, and for telomerase function.</text>
</comment>
<feature type="coiled-coil region" evidence="11">
    <location>
        <begin position="38"/>
        <end position="79"/>
    </location>
</feature>
<dbReference type="PROSITE" id="PS50158">
    <property type="entry name" value="ZF_CCHC"/>
    <property type="match status" value="1"/>
</dbReference>
<accession>A0AAV7LQC1</accession>
<feature type="compositionally biased region" description="Acidic residues" evidence="12">
    <location>
        <begin position="538"/>
        <end position="549"/>
    </location>
</feature>
<evidence type="ECO:0000256" key="12">
    <source>
        <dbReference type="SAM" id="MobiDB-lite"/>
    </source>
</evidence>
<dbReference type="GO" id="GO:0071013">
    <property type="term" value="C:catalytic step 2 spliceosome"/>
    <property type="evidence" value="ECO:0007669"/>
    <property type="project" value="TreeGrafter"/>
</dbReference>
<dbReference type="InterPro" id="IPR036875">
    <property type="entry name" value="Znf_CCHC_sf"/>
</dbReference>
<gene>
    <name evidence="14" type="ORF">NDU88_006309</name>
</gene>
<keyword evidence="6" id="KW-0862">Zinc</keyword>
<name>A0AAV7LQC1_PLEWA</name>
<organism evidence="14 15">
    <name type="scientific">Pleurodeles waltl</name>
    <name type="common">Iberian ribbed newt</name>
    <dbReference type="NCBI Taxonomy" id="8319"/>
    <lineage>
        <taxon>Eukaryota</taxon>
        <taxon>Metazoa</taxon>
        <taxon>Chordata</taxon>
        <taxon>Craniata</taxon>
        <taxon>Vertebrata</taxon>
        <taxon>Euteleostomi</taxon>
        <taxon>Amphibia</taxon>
        <taxon>Batrachia</taxon>
        <taxon>Caudata</taxon>
        <taxon>Salamandroidea</taxon>
        <taxon>Salamandridae</taxon>
        <taxon>Pleurodelinae</taxon>
        <taxon>Pleurodeles</taxon>
    </lineage>
</organism>
<evidence type="ECO:0000256" key="6">
    <source>
        <dbReference type="ARBA" id="ARBA00022833"/>
    </source>
</evidence>
<feature type="compositionally biased region" description="Low complexity" evidence="12">
    <location>
        <begin position="416"/>
        <end position="427"/>
    </location>
</feature>
<dbReference type="PANTHER" id="PTHR13316">
    <property type="entry name" value="ZINC FINGER, CCHC DOMAIN CONTAINING 8"/>
    <property type="match status" value="1"/>
</dbReference>
<keyword evidence="11" id="KW-0175">Coiled coil</keyword>